<dbReference type="KEGG" id="acip:CBP36_11980"/>
<dbReference type="KEGG" id="acis:CBP35_06940"/>
<evidence type="ECO:0000313" key="2">
    <source>
        <dbReference type="Proteomes" id="UP000194440"/>
    </source>
</evidence>
<dbReference type="InterPro" id="IPR036977">
    <property type="entry name" value="DNA_primase_Znf_CHC2"/>
</dbReference>
<proteinExistence type="predicted"/>
<reference evidence="1" key="1">
    <citation type="submission" date="2017-05" db="EMBL/GenBank/DDBJ databases">
        <title>Polyphasic characterization of four soil-derived phenanthrene-degrading Acidovorax strains and proposal of Acidovorax phenanthrenivorans sp. nov.</title>
        <authorList>
            <person name="Singleton D."/>
            <person name="Lee J."/>
            <person name="Dickey A.N."/>
            <person name="Stroud A."/>
            <person name="Scholl E.H."/>
            <person name="Wright F.A."/>
            <person name="Aitken M.D."/>
        </authorList>
    </citation>
    <scope>NUCLEOTIDE SEQUENCE</scope>
    <source>
        <strain evidence="1">P4</strain>
    </source>
</reference>
<keyword evidence="2" id="KW-1185">Reference proteome</keyword>
<dbReference type="Gene3D" id="3.90.580.10">
    <property type="entry name" value="Zinc finger, CHC2-type domain"/>
    <property type="match status" value="1"/>
</dbReference>
<name>A0A240UEI0_9BURK</name>
<accession>A0A240UEI0</accession>
<sequence length="101" mass="11315">MAFDRNQLPHPEDYYRDCGLRLEGQGKWRKTCCSFCDYHTMRINVKTGAYVCTDCDASGESILDHHMELTGADEVQAAKGLGAWWHAPGASSARLEVRHGL</sequence>
<gene>
    <name evidence="1" type="ORF">CBP36_11980</name>
</gene>
<protein>
    <recommendedName>
        <fullName evidence="3">Zinc finger CHC2-type domain-containing protein</fullName>
    </recommendedName>
</protein>
<dbReference type="GO" id="GO:0003677">
    <property type="term" value="F:DNA binding"/>
    <property type="evidence" value="ECO:0007669"/>
    <property type="project" value="InterPro"/>
</dbReference>
<evidence type="ECO:0008006" key="3">
    <source>
        <dbReference type="Google" id="ProtNLM"/>
    </source>
</evidence>
<dbReference type="GO" id="GO:0008270">
    <property type="term" value="F:zinc ion binding"/>
    <property type="evidence" value="ECO:0007669"/>
    <property type="project" value="InterPro"/>
</dbReference>
<dbReference type="EMBL" id="CP021366">
    <property type="protein sequence ID" value="ART59462.1"/>
    <property type="molecule type" value="Genomic_DNA"/>
</dbReference>
<dbReference type="GO" id="GO:0006260">
    <property type="term" value="P:DNA replication"/>
    <property type="evidence" value="ECO:0007669"/>
    <property type="project" value="InterPro"/>
</dbReference>
<organism evidence="1 2">
    <name type="scientific">Acidovorax carolinensis</name>
    <dbReference type="NCBI Taxonomy" id="553814"/>
    <lineage>
        <taxon>Bacteria</taxon>
        <taxon>Pseudomonadati</taxon>
        <taxon>Pseudomonadota</taxon>
        <taxon>Betaproteobacteria</taxon>
        <taxon>Burkholderiales</taxon>
        <taxon>Comamonadaceae</taxon>
        <taxon>Acidovorax</taxon>
    </lineage>
</organism>
<evidence type="ECO:0000313" key="1">
    <source>
        <dbReference type="EMBL" id="ART59462.1"/>
    </source>
</evidence>
<dbReference type="RefSeq" id="WP_086927583.1">
    <property type="nucleotide sequence ID" value="NZ_CP021362.1"/>
</dbReference>
<dbReference type="SUPFAM" id="SSF57783">
    <property type="entry name" value="Zinc beta-ribbon"/>
    <property type="match status" value="1"/>
</dbReference>
<dbReference type="AlphaFoldDB" id="A0A240UEI0"/>
<dbReference type="OrthoDB" id="5639125at2"/>
<dbReference type="Proteomes" id="UP000194440">
    <property type="component" value="Chromosome"/>
</dbReference>